<dbReference type="PANTHER" id="PTHR45527">
    <property type="entry name" value="NONRIBOSOMAL PEPTIDE SYNTHETASE"/>
    <property type="match status" value="1"/>
</dbReference>
<dbReference type="GO" id="GO:0047527">
    <property type="term" value="F:2,3-dihydroxybenzoate-serine ligase activity"/>
    <property type="evidence" value="ECO:0007669"/>
    <property type="project" value="TreeGrafter"/>
</dbReference>
<dbReference type="InterPro" id="IPR001242">
    <property type="entry name" value="Condensation_dom"/>
</dbReference>
<evidence type="ECO:0000313" key="3">
    <source>
        <dbReference type="EMBL" id="TQL78968.1"/>
    </source>
</evidence>
<dbReference type="EMBL" id="VFOW01000001">
    <property type="protein sequence ID" value="TQL78968.1"/>
    <property type="molecule type" value="Genomic_DNA"/>
</dbReference>
<proteinExistence type="predicted"/>
<dbReference type="InterPro" id="IPR023213">
    <property type="entry name" value="CAT-like_dom_sf"/>
</dbReference>
<feature type="domain" description="TubC N-terminal docking" evidence="2">
    <location>
        <begin position="15"/>
        <end position="62"/>
    </location>
</feature>
<comment type="caution">
    <text evidence="3">The sequence shown here is derived from an EMBL/GenBank/DDBJ whole genome shotgun (WGS) entry which is preliminary data.</text>
</comment>
<dbReference type="GO" id="GO:0009366">
    <property type="term" value="C:enterobactin synthetase complex"/>
    <property type="evidence" value="ECO:0007669"/>
    <property type="project" value="TreeGrafter"/>
</dbReference>
<reference evidence="3 4" key="1">
    <citation type="submission" date="2019-06" db="EMBL/GenBank/DDBJ databases">
        <title>Sequencing the genomes of 1000 actinobacteria strains.</title>
        <authorList>
            <person name="Klenk H.-P."/>
        </authorList>
    </citation>
    <scope>NUCLEOTIDE SEQUENCE [LARGE SCALE GENOMIC DNA]</scope>
    <source>
        <strain evidence="3 4">DSM 45928</strain>
    </source>
</reference>
<evidence type="ECO:0000313" key="4">
    <source>
        <dbReference type="Proteomes" id="UP000317043"/>
    </source>
</evidence>
<evidence type="ECO:0000259" key="2">
    <source>
        <dbReference type="Pfam" id="PF18563"/>
    </source>
</evidence>
<dbReference type="InParanoid" id="A0A543B2A7"/>
<dbReference type="Proteomes" id="UP000317043">
    <property type="component" value="Unassembled WGS sequence"/>
</dbReference>
<dbReference type="PANTHER" id="PTHR45527:SF1">
    <property type="entry name" value="FATTY ACID SYNTHASE"/>
    <property type="match status" value="1"/>
</dbReference>
<dbReference type="Gene3D" id="3.30.559.30">
    <property type="entry name" value="Nonribosomal peptide synthetase, condensation domain"/>
    <property type="match status" value="1"/>
</dbReference>
<keyword evidence="4" id="KW-1185">Reference proteome</keyword>
<dbReference type="GO" id="GO:0008610">
    <property type="term" value="P:lipid biosynthetic process"/>
    <property type="evidence" value="ECO:0007669"/>
    <property type="project" value="UniProtKB-ARBA"/>
</dbReference>
<dbReference type="GO" id="GO:0009239">
    <property type="term" value="P:enterobactin biosynthetic process"/>
    <property type="evidence" value="ECO:0007669"/>
    <property type="project" value="TreeGrafter"/>
</dbReference>
<dbReference type="GO" id="GO:0005829">
    <property type="term" value="C:cytosol"/>
    <property type="evidence" value="ECO:0007669"/>
    <property type="project" value="TreeGrafter"/>
</dbReference>
<dbReference type="SUPFAM" id="SSF52777">
    <property type="entry name" value="CoA-dependent acyltransferases"/>
    <property type="match status" value="2"/>
</dbReference>
<dbReference type="Gene3D" id="3.30.559.10">
    <property type="entry name" value="Chloramphenicol acetyltransferase-like domain"/>
    <property type="match status" value="1"/>
</dbReference>
<dbReference type="InterPro" id="IPR041464">
    <property type="entry name" value="TubC_N"/>
</dbReference>
<protein>
    <submittedName>
        <fullName evidence="3">Condensation domain-containing protein</fullName>
    </submittedName>
</protein>
<dbReference type="Pfam" id="PF00668">
    <property type="entry name" value="Condensation"/>
    <property type="match status" value="1"/>
</dbReference>
<name>A0A543B2A7_9ACTN</name>
<dbReference type="GO" id="GO:0043041">
    <property type="term" value="P:amino acid activation for nonribosomal peptide biosynthetic process"/>
    <property type="evidence" value="ECO:0007669"/>
    <property type="project" value="TreeGrafter"/>
</dbReference>
<gene>
    <name evidence="3" type="ORF">FB566_4566</name>
</gene>
<dbReference type="Gene3D" id="1.10.10.1830">
    <property type="entry name" value="Non-ribosomal peptide synthase, adenylation domain"/>
    <property type="match status" value="1"/>
</dbReference>
<evidence type="ECO:0000259" key="1">
    <source>
        <dbReference type="Pfam" id="PF00668"/>
    </source>
</evidence>
<dbReference type="InterPro" id="IPR044894">
    <property type="entry name" value="TubC_N_sf"/>
</dbReference>
<accession>A0A543B2A7</accession>
<dbReference type="RefSeq" id="WP_142043922.1">
    <property type="nucleotide sequence ID" value="NZ_JBHTGS010000002.1"/>
</dbReference>
<dbReference type="OrthoDB" id="3802848at2"/>
<dbReference type="GO" id="GO:0031177">
    <property type="term" value="F:phosphopantetheine binding"/>
    <property type="evidence" value="ECO:0007669"/>
    <property type="project" value="TreeGrafter"/>
</dbReference>
<dbReference type="AlphaFoldDB" id="A0A543B2A7"/>
<organism evidence="3 4">
    <name type="scientific">Stackebrandtia endophytica</name>
    <dbReference type="NCBI Taxonomy" id="1496996"/>
    <lineage>
        <taxon>Bacteria</taxon>
        <taxon>Bacillati</taxon>
        <taxon>Actinomycetota</taxon>
        <taxon>Actinomycetes</taxon>
        <taxon>Glycomycetales</taxon>
        <taxon>Glycomycetaceae</taxon>
        <taxon>Stackebrandtia</taxon>
    </lineage>
</organism>
<sequence length="496" mass="55507">MTDEMGRPMDTETATLLEQLLRNDIQLSVADDALRYDGPEEAVTPDLLERLRDSKGDLVAWLTGTDPTGQVEQRGLPAFNQQELWHKDRSAGAPVVYTVAQRWQLSGPLDTAALRRAVNWWLAAFPTLRSRFTSVAVSSGGHQPILETLAAWDQALPVTPVADAAALEDAVWRIVNEPIPLHRAPLWRLELFGLDETEHVLVWTVHHSICDGTSMSRLRDRLVAAYQAFRDGTEPPEVPETISPIDYARSQHRDHEEGRLDQLTDYWLDRLNGVDLDLDFAADRPRPGRLSGRGDILEFSLSAEVLTRLRDTAKRLDSTLYIVALSAYVTMLAEFTGQNEVVLPISQARRTSRSHAEAVGMLADRVPLRVDVAGAEDFGALVRQVGHRVFEAMDHQGLPLSLLIPRLPTRQRPVGAFPTALFTLLDGFETNPTDRELAIRITPEAPVGTARMEFYCFMSTDETGLQGWLEYSTDRFDRPTVQAWVDRFTEILTAVA</sequence>
<dbReference type="Pfam" id="PF18563">
    <property type="entry name" value="TubC_N"/>
    <property type="match status" value="1"/>
</dbReference>
<feature type="domain" description="Condensation" evidence="1">
    <location>
        <begin position="81"/>
        <end position="495"/>
    </location>
</feature>